<dbReference type="AlphaFoldDB" id="A0A2T2XD35"/>
<protein>
    <submittedName>
        <fullName evidence="1">Uncharacterized protein</fullName>
    </submittedName>
</protein>
<dbReference type="PANTHER" id="PTHR37170:SF1">
    <property type="entry name" value="GLUTAREDOXIN-LIKE PROTEIN"/>
    <property type="match status" value="1"/>
</dbReference>
<accession>A0A2T2XD35</accession>
<evidence type="ECO:0000313" key="1">
    <source>
        <dbReference type="EMBL" id="PSR32356.1"/>
    </source>
</evidence>
<proteinExistence type="predicted"/>
<name>A0A2T2XD35_9FIRM</name>
<comment type="caution">
    <text evidence="1">The sequence shown here is derived from an EMBL/GenBank/DDBJ whole genome shotgun (WGS) entry which is preliminary data.</text>
</comment>
<sequence length="143" mass="15458">MALLDNQVSQQVSQFFQSMQDSVTIEFFAGPEAEMAETFSELINEVADLSDLVMVKTTDTAPILEPGHGGNETITGPVAELLDNTGRHTGVRFLGIPSGHEFGAFLEALKAVSTHTSTLSEKAREQLATIQNPLHIQVFTTPT</sequence>
<evidence type="ECO:0000313" key="2">
    <source>
        <dbReference type="Proteomes" id="UP000242972"/>
    </source>
</evidence>
<dbReference type="InterPro" id="IPR036249">
    <property type="entry name" value="Thioredoxin-like_sf"/>
</dbReference>
<organism evidence="1 2">
    <name type="scientific">Sulfobacillus benefaciens</name>
    <dbReference type="NCBI Taxonomy" id="453960"/>
    <lineage>
        <taxon>Bacteria</taxon>
        <taxon>Bacillati</taxon>
        <taxon>Bacillota</taxon>
        <taxon>Clostridia</taxon>
        <taxon>Eubacteriales</taxon>
        <taxon>Clostridiales Family XVII. Incertae Sedis</taxon>
        <taxon>Sulfobacillus</taxon>
    </lineage>
</organism>
<reference evidence="1 2" key="1">
    <citation type="journal article" date="2014" name="BMC Genomics">
        <title>Comparison of environmental and isolate Sulfobacillus genomes reveals diverse carbon, sulfur, nitrogen, and hydrogen metabolisms.</title>
        <authorList>
            <person name="Justice N.B."/>
            <person name="Norman A."/>
            <person name="Brown C.T."/>
            <person name="Singh A."/>
            <person name="Thomas B.C."/>
            <person name="Banfield J.F."/>
        </authorList>
    </citation>
    <scope>NUCLEOTIDE SEQUENCE [LARGE SCALE GENOMIC DNA]</scope>
    <source>
        <strain evidence="1">AMDSBA4</strain>
    </source>
</reference>
<dbReference type="Proteomes" id="UP000242972">
    <property type="component" value="Unassembled WGS sequence"/>
</dbReference>
<gene>
    <name evidence="1" type="ORF">C7B46_14815</name>
</gene>
<dbReference type="PANTHER" id="PTHR37170">
    <property type="entry name" value="GLUTAREDOXIN-RELATED"/>
    <property type="match status" value="1"/>
</dbReference>
<dbReference type="EMBL" id="PXYW01000044">
    <property type="protein sequence ID" value="PSR32356.1"/>
    <property type="molecule type" value="Genomic_DNA"/>
</dbReference>
<dbReference type="Gene3D" id="3.40.30.80">
    <property type="match status" value="1"/>
</dbReference>
<dbReference type="SUPFAM" id="SSF52833">
    <property type="entry name" value="Thioredoxin-like"/>
    <property type="match status" value="1"/>
</dbReference>